<accession>A0A4Q9BA60</accession>
<keyword evidence="5 8" id="KW-0676">Redox-active center</keyword>
<evidence type="ECO:0000256" key="2">
    <source>
        <dbReference type="ARBA" id="ARBA00022448"/>
    </source>
</evidence>
<dbReference type="PRINTS" id="PR00421">
    <property type="entry name" value="THIOREDOXIN"/>
</dbReference>
<feature type="active site" description="Nucleophile" evidence="7">
    <location>
        <position position="26"/>
    </location>
</feature>
<evidence type="ECO:0000256" key="5">
    <source>
        <dbReference type="ARBA" id="ARBA00023284"/>
    </source>
</evidence>
<feature type="site" description="Contributes to redox potential value" evidence="7">
    <location>
        <position position="24"/>
    </location>
</feature>
<dbReference type="PROSITE" id="PS00194">
    <property type="entry name" value="THIOREDOXIN_1"/>
    <property type="match status" value="1"/>
</dbReference>
<feature type="disulfide bond" description="Redox-active" evidence="8">
    <location>
        <begin position="23"/>
        <end position="26"/>
    </location>
</feature>
<dbReference type="GO" id="GO:0045454">
    <property type="term" value="P:cell redox homeostasis"/>
    <property type="evidence" value="ECO:0007669"/>
    <property type="project" value="TreeGrafter"/>
</dbReference>
<dbReference type="Gene3D" id="3.40.30.10">
    <property type="entry name" value="Glutaredoxin"/>
    <property type="match status" value="1"/>
</dbReference>
<dbReference type="NCBIfam" id="TIGR01068">
    <property type="entry name" value="thioredoxin"/>
    <property type="match status" value="1"/>
</dbReference>
<dbReference type="InterPro" id="IPR017937">
    <property type="entry name" value="Thioredoxin_CS"/>
</dbReference>
<dbReference type="SUPFAM" id="SSF52833">
    <property type="entry name" value="Thioredoxin-like"/>
    <property type="match status" value="1"/>
</dbReference>
<dbReference type="Pfam" id="PF00085">
    <property type="entry name" value="Thioredoxin"/>
    <property type="match status" value="1"/>
</dbReference>
<keyword evidence="11" id="KW-1185">Reference proteome</keyword>
<evidence type="ECO:0000313" key="10">
    <source>
        <dbReference type="EMBL" id="TBH72942.1"/>
    </source>
</evidence>
<feature type="site" description="Contributes to redox potential value" evidence="7">
    <location>
        <position position="25"/>
    </location>
</feature>
<sequence>MSKFADLLKSPEPVLVDFSAEWCGPCKQLKPILEQLKAKIGNSAKIIKIDVDKNRTLADKFQIRSVPTMILFKDGKSVWRQSGVIPASTLEGIIKQHSK</sequence>
<feature type="domain" description="Thioredoxin" evidence="9">
    <location>
        <begin position="1"/>
        <end position="99"/>
    </location>
</feature>
<dbReference type="InterPro" id="IPR036249">
    <property type="entry name" value="Thioredoxin-like_sf"/>
</dbReference>
<feature type="active site" description="Nucleophile" evidence="7">
    <location>
        <position position="23"/>
    </location>
</feature>
<dbReference type="PROSITE" id="PS51352">
    <property type="entry name" value="THIOREDOXIN_2"/>
    <property type="match status" value="1"/>
</dbReference>
<organism evidence="10 11">
    <name type="scientific">Aquirufa antheringensis</name>
    <dbReference type="NCBI Taxonomy" id="2516559"/>
    <lineage>
        <taxon>Bacteria</taxon>
        <taxon>Pseudomonadati</taxon>
        <taxon>Bacteroidota</taxon>
        <taxon>Cytophagia</taxon>
        <taxon>Cytophagales</taxon>
        <taxon>Flectobacillaceae</taxon>
        <taxon>Aquirufa</taxon>
    </lineage>
</organism>
<proteinExistence type="inferred from homology"/>
<dbReference type="PANTHER" id="PTHR45663">
    <property type="entry name" value="GEO12009P1"/>
    <property type="match status" value="1"/>
</dbReference>
<reference evidence="10 11" key="1">
    <citation type="submission" date="2019-02" db="EMBL/GenBank/DDBJ databases">
        <title>Genome of a new Bacteroidetes strain.</title>
        <authorList>
            <person name="Pitt A."/>
        </authorList>
    </citation>
    <scope>NUCLEOTIDE SEQUENCE [LARGE SCALE GENOMIC DNA]</scope>
    <source>
        <strain evidence="10 11">103A-SOEBACH</strain>
    </source>
</reference>
<gene>
    <name evidence="10" type="primary">trxA</name>
    <name evidence="10" type="ORF">EWU20_06090</name>
</gene>
<dbReference type="GO" id="GO:0005829">
    <property type="term" value="C:cytosol"/>
    <property type="evidence" value="ECO:0007669"/>
    <property type="project" value="TreeGrafter"/>
</dbReference>
<evidence type="ECO:0000256" key="8">
    <source>
        <dbReference type="PIRSR" id="PIRSR000077-4"/>
    </source>
</evidence>
<evidence type="ECO:0000256" key="3">
    <source>
        <dbReference type="ARBA" id="ARBA00022982"/>
    </source>
</evidence>
<dbReference type="Proteomes" id="UP000293583">
    <property type="component" value="Unassembled WGS sequence"/>
</dbReference>
<dbReference type="InterPro" id="IPR013766">
    <property type="entry name" value="Thioredoxin_domain"/>
</dbReference>
<dbReference type="AlphaFoldDB" id="A0A4Q9BA60"/>
<dbReference type="PANTHER" id="PTHR45663:SF11">
    <property type="entry name" value="GEO12009P1"/>
    <property type="match status" value="1"/>
</dbReference>
<dbReference type="InterPro" id="IPR005746">
    <property type="entry name" value="Thioredoxin"/>
</dbReference>
<dbReference type="OrthoDB" id="9790390at2"/>
<dbReference type="PIRSF" id="PIRSF000077">
    <property type="entry name" value="Thioredoxin"/>
    <property type="match status" value="1"/>
</dbReference>
<comment type="caution">
    <text evidence="10">The sequence shown here is derived from an EMBL/GenBank/DDBJ whole genome shotgun (WGS) entry which is preliminary data.</text>
</comment>
<dbReference type="RefSeq" id="WP_130897006.1">
    <property type="nucleotide sequence ID" value="NZ_CP049835.1"/>
</dbReference>
<keyword evidence="3" id="KW-0249">Electron transport</keyword>
<dbReference type="GO" id="GO:0015035">
    <property type="term" value="F:protein-disulfide reductase activity"/>
    <property type="evidence" value="ECO:0007669"/>
    <property type="project" value="UniProtKB-UniRule"/>
</dbReference>
<evidence type="ECO:0000256" key="4">
    <source>
        <dbReference type="ARBA" id="ARBA00023157"/>
    </source>
</evidence>
<dbReference type="FunFam" id="3.40.30.10:FF:000001">
    <property type="entry name" value="Thioredoxin"/>
    <property type="match status" value="1"/>
</dbReference>
<evidence type="ECO:0000313" key="11">
    <source>
        <dbReference type="Proteomes" id="UP000293583"/>
    </source>
</evidence>
<feature type="site" description="Deprotonates C-terminal active site Cys" evidence="7">
    <location>
        <position position="17"/>
    </location>
</feature>
<dbReference type="EMBL" id="SEWY01000003">
    <property type="protein sequence ID" value="TBH72942.1"/>
    <property type="molecule type" value="Genomic_DNA"/>
</dbReference>
<evidence type="ECO:0000256" key="1">
    <source>
        <dbReference type="ARBA" id="ARBA00008987"/>
    </source>
</evidence>
<keyword evidence="4 8" id="KW-1015">Disulfide bond</keyword>
<dbReference type="CDD" id="cd02947">
    <property type="entry name" value="TRX_family"/>
    <property type="match status" value="1"/>
</dbReference>
<evidence type="ECO:0000256" key="6">
    <source>
        <dbReference type="NCBIfam" id="TIGR01068"/>
    </source>
</evidence>
<comment type="similarity">
    <text evidence="1">Belongs to the thioredoxin family.</text>
</comment>
<keyword evidence="2" id="KW-0813">Transport</keyword>
<name>A0A4Q9BA60_9BACT</name>
<evidence type="ECO:0000259" key="9">
    <source>
        <dbReference type="PROSITE" id="PS51352"/>
    </source>
</evidence>
<evidence type="ECO:0000256" key="7">
    <source>
        <dbReference type="PIRSR" id="PIRSR000077-1"/>
    </source>
</evidence>
<protein>
    <recommendedName>
        <fullName evidence="6">Thioredoxin</fullName>
    </recommendedName>
</protein>